<gene>
    <name evidence="1" type="ORF">GCM10011507_09940</name>
</gene>
<dbReference type="Proteomes" id="UP000648801">
    <property type="component" value="Unassembled WGS sequence"/>
</dbReference>
<comment type="caution">
    <text evidence="1">The sequence shown here is derived from an EMBL/GenBank/DDBJ whole genome shotgun (WGS) entry which is preliminary data.</text>
</comment>
<accession>A0A916RKV5</accession>
<dbReference type="RefSeq" id="WP_188758165.1">
    <property type="nucleotide sequence ID" value="NZ_BMJB01000001.1"/>
</dbReference>
<dbReference type="AlphaFoldDB" id="A0A916RKV5"/>
<name>A0A916RKV5_9BACT</name>
<dbReference type="EMBL" id="BMJB01000001">
    <property type="protein sequence ID" value="GGA60411.1"/>
    <property type="molecule type" value="Genomic_DNA"/>
</dbReference>
<organism evidence="1 2">
    <name type="scientific">Edaphobacter acidisoli</name>
    <dbReference type="NCBI Taxonomy" id="2040573"/>
    <lineage>
        <taxon>Bacteria</taxon>
        <taxon>Pseudomonadati</taxon>
        <taxon>Acidobacteriota</taxon>
        <taxon>Terriglobia</taxon>
        <taxon>Terriglobales</taxon>
        <taxon>Acidobacteriaceae</taxon>
        <taxon>Edaphobacter</taxon>
    </lineage>
</organism>
<evidence type="ECO:0000313" key="2">
    <source>
        <dbReference type="Proteomes" id="UP000648801"/>
    </source>
</evidence>
<evidence type="ECO:0000313" key="1">
    <source>
        <dbReference type="EMBL" id="GGA60411.1"/>
    </source>
</evidence>
<protein>
    <submittedName>
        <fullName evidence="1">Uncharacterized protein</fullName>
    </submittedName>
</protein>
<keyword evidence="2" id="KW-1185">Reference proteome</keyword>
<proteinExistence type="predicted"/>
<reference evidence="1" key="2">
    <citation type="submission" date="2020-09" db="EMBL/GenBank/DDBJ databases">
        <authorList>
            <person name="Sun Q."/>
            <person name="Zhou Y."/>
        </authorList>
    </citation>
    <scope>NUCLEOTIDE SEQUENCE</scope>
    <source>
        <strain evidence="1">CGMCC 1.15447</strain>
    </source>
</reference>
<sequence>MNRNILKLNEGRENNPARRLLSIGLSLLVLAAASLLPTNALAACGSFGAINSKGAARLPMLAAGGQLPDLGGWNRSIVGLWHVIYTESDNNSTFNDTFDVWHADGTEFESAYLAPAGGNVCVGVWKSVGANTVKLHHIGWIFNPSNPTGNATNSFTIDEVNTVSPDGKTYSGTFTFKIWNLDGTFTGQVITGTISATRIVVE</sequence>
<reference evidence="1" key="1">
    <citation type="journal article" date="2014" name="Int. J. Syst. Evol. Microbiol.">
        <title>Complete genome sequence of Corynebacterium casei LMG S-19264T (=DSM 44701T), isolated from a smear-ripened cheese.</title>
        <authorList>
            <consortium name="US DOE Joint Genome Institute (JGI-PGF)"/>
            <person name="Walter F."/>
            <person name="Albersmeier A."/>
            <person name="Kalinowski J."/>
            <person name="Ruckert C."/>
        </authorList>
    </citation>
    <scope>NUCLEOTIDE SEQUENCE</scope>
    <source>
        <strain evidence="1">CGMCC 1.15447</strain>
    </source>
</reference>